<dbReference type="Proteomes" id="UP000095347">
    <property type="component" value="Unassembled WGS sequence"/>
</dbReference>
<gene>
    <name evidence="1" type="ORF">BEN30_07850</name>
</gene>
<name>A0A1E5Q8W5_9PROT</name>
<protein>
    <recommendedName>
        <fullName evidence="3">PAS domain-containing protein</fullName>
    </recommendedName>
</protein>
<dbReference type="AlphaFoldDB" id="A0A1E5Q8W5"/>
<evidence type="ECO:0008006" key="3">
    <source>
        <dbReference type="Google" id="ProtNLM"/>
    </source>
</evidence>
<sequence length="168" mass="19020">MTSTPPEILREICPLLDLGVIYDDLLRNTVLGWRALHQATGKLPVWNMGFALQHASVVSSSTLYNLRGDEIYLSMIGDQCREYIGLQYSKGALYDLIPKANADDVKMRLHDCARHGVPTYCQKTMSWSNDKAHLKYEAVFLPFADGNSADSSWCFVPKFFYMGDEEDL</sequence>
<evidence type="ECO:0000313" key="1">
    <source>
        <dbReference type="EMBL" id="OEJ67903.1"/>
    </source>
</evidence>
<keyword evidence="2" id="KW-1185">Reference proteome</keyword>
<dbReference type="RefSeq" id="WP_069957492.1">
    <property type="nucleotide sequence ID" value="NZ_MCGG01000018.1"/>
</dbReference>
<evidence type="ECO:0000313" key="2">
    <source>
        <dbReference type="Proteomes" id="UP000095347"/>
    </source>
</evidence>
<reference evidence="2" key="1">
    <citation type="submission" date="2016-07" db="EMBL/GenBank/DDBJ databases">
        <authorList>
            <person name="Florea S."/>
            <person name="Webb J.S."/>
            <person name="Jaromczyk J."/>
            <person name="Schardl C.L."/>
        </authorList>
    </citation>
    <scope>NUCLEOTIDE SEQUENCE [LARGE SCALE GENOMIC DNA]</scope>
    <source>
        <strain evidence="2">MV-1</strain>
    </source>
</reference>
<dbReference type="EMBL" id="MCGG01000018">
    <property type="protein sequence ID" value="OEJ67903.1"/>
    <property type="molecule type" value="Genomic_DNA"/>
</dbReference>
<proteinExistence type="predicted"/>
<comment type="caution">
    <text evidence="1">The sequence shown here is derived from an EMBL/GenBank/DDBJ whole genome shotgun (WGS) entry which is preliminary data.</text>
</comment>
<accession>A0A1E5Q8W5</accession>
<organism evidence="1 2">
    <name type="scientific">Magnetovibrio blakemorei</name>
    <dbReference type="NCBI Taxonomy" id="28181"/>
    <lineage>
        <taxon>Bacteria</taxon>
        <taxon>Pseudomonadati</taxon>
        <taxon>Pseudomonadota</taxon>
        <taxon>Alphaproteobacteria</taxon>
        <taxon>Rhodospirillales</taxon>
        <taxon>Magnetovibrionaceae</taxon>
        <taxon>Magnetovibrio</taxon>
    </lineage>
</organism>